<feature type="non-terminal residue" evidence="1">
    <location>
        <position position="1"/>
    </location>
</feature>
<evidence type="ECO:0000313" key="1">
    <source>
        <dbReference type="EMBL" id="NJW54355.1"/>
    </source>
</evidence>
<reference evidence="1 2" key="1">
    <citation type="submission" date="2020-03" db="EMBL/GenBank/DDBJ databases">
        <title>Salinimicrobium sp. nov, isolated from SCS.</title>
        <authorList>
            <person name="Cao W.R."/>
        </authorList>
    </citation>
    <scope>NUCLEOTIDE SEQUENCE [LARGE SCALE GENOMIC DNA]</scope>
    <source>
        <strain evidence="2">J15B91</strain>
    </source>
</reference>
<comment type="caution">
    <text evidence="1">The sequence shown here is derived from an EMBL/GenBank/DDBJ whole genome shotgun (WGS) entry which is preliminary data.</text>
</comment>
<dbReference type="EMBL" id="JAAVJR010000112">
    <property type="protein sequence ID" value="NJW54355.1"/>
    <property type="molecule type" value="Genomic_DNA"/>
</dbReference>
<sequence>FMVFAQGAAGNKIFQGLRRLDIQNANYSTKALSRWRGEGTSNNYPRLTNNDTNENFSRMSDFYLEDGDYLRLKLAQIGYTIPETFTQGYGVQKMRFYVTGENLFTLTDYTGYDPEIGGNTFGIDRGYYPQARSFLFGANIQF</sequence>
<accession>A0ABX1D1J8</accession>
<dbReference type="Proteomes" id="UP000703674">
    <property type="component" value="Unassembled WGS sequence"/>
</dbReference>
<gene>
    <name evidence="1" type="ORF">HC175_15705</name>
</gene>
<organism evidence="1 2">
    <name type="scientific">Salinimicrobium oceani</name>
    <dbReference type="NCBI Taxonomy" id="2722702"/>
    <lineage>
        <taxon>Bacteria</taxon>
        <taxon>Pseudomonadati</taxon>
        <taxon>Bacteroidota</taxon>
        <taxon>Flavobacteriia</taxon>
        <taxon>Flavobacteriales</taxon>
        <taxon>Flavobacteriaceae</taxon>
        <taxon>Salinimicrobium</taxon>
    </lineage>
</organism>
<keyword evidence="2" id="KW-1185">Reference proteome</keyword>
<name>A0ABX1D1J8_9FLAO</name>
<proteinExistence type="predicted"/>
<protein>
    <submittedName>
        <fullName evidence="1">SusC/RagA family TonB-linked outer membrane protein</fullName>
    </submittedName>
</protein>
<evidence type="ECO:0000313" key="2">
    <source>
        <dbReference type="Proteomes" id="UP000703674"/>
    </source>
</evidence>